<protein>
    <recommendedName>
        <fullName evidence="2">Peptidase M42</fullName>
    </recommendedName>
</protein>
<evidence type="ECO:0000313" key="1">
    <source>
        <dbReference type="EMBL" id="CAA6807627.1"/>
    </source>
</evidence>
<dbReference type="PANTHER" id="PTHR32481">
    <property type="entry name" value="AMINOPEPTIDASE"/>
    <property type="match status" value="1"/>
</dbReference>
<gene>
    <name evidence="1" type="ORF">HELGO_WM3775</name>
</gene>
<sequence>MELFYDILKQLIRVPSVVGAEHPFFMSIKRELEEIGIQVEYYDGVLVAKGNNPTKGYISAHADRHGLICTGHNEFQYAAFIAKNQADLQGKSNSERLLKNFEMRFVDQKVQAYQPWSGMYLGIGTIKDAFLCERRNNIIFNVEGFDHLLPGTPIAFMDKLIIDDELVSAQIDNAISIALIIYLYHLGYQGTAFFTASEEAGRSWRFLLEYFRRFDISTKELLVLDTSPYATLEEMAQLDIVLRNRDQNGVFRSPLKNEIKKIAIQNQIKYHFKDAYLKNIMKQEGVKRSIGVTELGRIIHASKGAIQGTTLQLPTIGYHTTSETTTKQSIDSMLLILKELYIDVSDEA</sequence>
<organism evidence="1">
    <name type="scientific">uncultured Sulfurovum sp</name>
    <dbReference type="NCBI Taxonomy" id="269237"/>
    <lineage>
        <taxon>Bacteria</taxon>
        <taxon>Pseudomonadati</taxon>
        <taxon>Campylobacterota</taxon>
        <taxon>Epsilonproteobacteria</taxon>
        <taxon>Campylobacterales</taxon>
        <taxon>Sulfurovaceae</taxon>
        <taxon>Sulfurovum</taxon>
        <taxon>environmental samples</taxon>
    </lineage>
</organism>
<evidence type="ECO:0008006" key="2">
    <source>
        <dbReference type="Google" id="ProtNLM"/>
    </source>
</evidence>
<proteinExistence type="predicted"/>
<accession>A0A6S6SWF9</accession>
<dbReference type="InterPro" id="IPR051464">
    <property type="entry name" value="Peptidase_M42_aminopept"/>
</dbReference>
<dbReference type="EMBL" id="CACVAX010000018">
    <property type="protein sequence ID" value="CAA6807627.1"/>
    <property type="molecule type" value="Genomic_DNA"/>
</dbReference>
<reference evidence="1" key="1">
    <citation type="submission" date="2020-01" db="EMBL/GenBank/DDBJ databases">
        <authorList>
            <person name="Meier V. D."/>
            <person name="Meier V D."/>
        </authorList>
    </citation>
    <scope>NUCLEOTIDE SEQUENCE</scope>
    <source>
        <strain evidence="1">HLG_WM_MAG_04</strain>
    </source>
</reference>
<dbReference type="AlphaFoldDB" id="A0A6S6SWF9"/>
<dbReference type="Gene3D" id="3.40.630.10">
    <property type="entry name" value="Zn peptidases"/>
    <property type="match status" value="1"/>
</dbReference>
<name>A0A6S6SWF9_9BACT</name>
<dbReference type="PANTHER" id="PTHR32481:SF0">
    <property type="entry name" value="AMINOPEPTIDASE YPDE-RELATED"/>
    <property type="match status" value="1"/>
</dbReference>
<dbReference type="SUPFAM" id="SSF53187">
    <property type="entry name" value="Zn-dependent exopeptidases"/>
    <property type="match status" value="1"/>
</dbReference>